<dbReference type="PANTHER" id="PTHR46805">
    <property type="entry name" value="FORKHEAD BOX PROTEIN J1"/>
    <property type="match status" value="1"/>
</dbReference>
<dbReference type="AlphaFoldDB" id="A0AAD3NPG6"/>
<organism evidence="2 3">
    <name type="scientific">Lates japonicus</name>
    <name type="common">Japanese lates</name>
    <dbReference type="NCBI Taxonomy" id="270547"/>
    <lineage>
        <taxon>Eukaryota</taxon>
        <taxon>Metazoa</taxon>
        <taxon>Chordata</taxon>
        <taxon>Craniata</taxon>
        <taxon>Vertebrata</taxon>
        <taxon>Euteleostomi</taxon>
        <taxon>Actinopterygii</taxon>
        <taxon>Neopterygii</taxon>
        <taxon>Teleostei</taxon>
        <taxon>Neoteleostei</taxon>
        <taxon>Acanthomorphata</taxon>
        <taxon>Carangaria</taxon>
        <taxon>Carangaria incertae sedis</taxon>
        <taxon>Centropomidae</taxon>
        <taxon>Lates</taxon>
    </lineage>
</organism>
<dbReference type="GO" id="GO:0000981">
    <property type="term" value="F:DNA-binding transcription factor activity, RNA polymerase II-specific"/>
    <property type="evidence" value="ECO:0007669"/>
    <property type="project" value="TreeGrafter"/>
</dbReference>
<dbReference type="GO" id="GO:0000978">
    <property type="term" value="F:RNA polymerase II cis-regulatory region sequence-specific DNA binding"/>
    <property type="evidence" value="ECO:0007669"/>
    <property type="project" value="TreeGrafter"/>
</dbReference>
<evidence type="ECO:0000313" key="2">
    <source>
        <dbReference type="EMBL" id="GLD74704.1"/>
    </source>
</evidence>
<dbReference type="EMBL" id="BRZM01002432">
    <property type="protein sequence ID" value="GLD74704.1"/>
    <property type="molecule type" value="Genomic_DNA"/>
</dbReference>
<feature type="region of interest" description="Disordered" evidence="1">
    <location>
        <begin position="51"/>
        <end position="78"/>
    </location>
</feature>
<dbReference type="GO" id="GO:0005634">
    <property type="term" value="C:nucleus"/>
    <property type="evidence" value="ECO:0007669"/>
    <property type="project" value="TreeGrafter"/>
</dbReference>
<gene>
    <name evidence="2" type="ORF">AKAME5_002603600</name>
</gene>
<dbReference type="InterPro" id="IPR047513">
    <property type="entry name" value="FOXJ1"/>
</dbReference>
<name>A0AAD3NPG6_LATJO</name>
<feature type="region of interest" description="Disordered" evidence="1">
    <location>
        <begin position="1"/>
        <end position="21"/>
    </location>
</feature>
<protein>
    <submittedName>
        <fullName evidence="2">Forkhead box protein J1-B-like protein</fullName>
    </submittedName>
</protein>
<sequence length="147" mass="16029">MSPSKGCTRAEDQVTGPTPLDGNLTSLHWLPEFLHPQHADWCAPDCHPSATPLPQTLLPRGTDSPSTLGRRHRRHPGSCLYLRSPMPPAFDSHTIARFASASTSGYRIPRKASPPVEVDHKTNPKVKPPYSCILTICMAMQAASSPK</sequence>
<evidence type="ECO:0000256" key="1">
    <source>
        <dbReference type="SAM" id="MobiDB-lite"/>
    </source>
</evidence>
<proteinExistence type="predicted"/>
<dbReference type="Proteomes" id="UP001279410">
    <property type="component" value="Unassembled WGS sequence"/>
</dbReference>
<comment type="caution">
    <text evidence="2">The sequence shown here is derived from an EMBL/GenBank/DDBJ whole genome shotgun (WGS) entry which is preliminary data.</text>
</comment>
<dbReference type="PANTHER" id="PTHR46805:SF3">
    <property type="entry name" value="FORKHEAD BOX PROTEIN J1-B"/>
    <property type="match status" value="1"/>
</dbReference>
<keyword evidence="3" id="KW-1185">Reference proteome</keyword>
<accession>A0AAD3NPG6</accession>
<evidence type="ECO:0000313" key="3">
    <source>
        <dbReference type="Proteomes" id="UP001279410"/>
    </source>
</evidence>
<reference evidence="2" key="1">
    <citation type="submission" date="2022-08" db="EMBL/GenBank/DDBJ databases">
        <title>Genome sequencing of akame (Lates japonicus).</title>
        <authorList>
            <person name="Hashiguchi Y."/>
            <person name="Takahashi H."/>
        </authorList>
    </citation>
    <scope>NUCLEOTIDE SEQUENCE</scope>
    <source>
        <strain evidence="2">Kochi</strain>
    </source>
</reference>